<dbReference type="AlphaFoldDB" id="A0A6V7QMH0"/>
<reference evidence="1" key="1">
    <citation type="submission" date="2020-07" db="EMBL/GenBank/DDBJ databases">
        <authorList>
            <person name="Lin J."/>
        </authorList>
    </citation>
    <scope>NUCLEOTIDE SEQUENCE</scope>
</reference>
<proteinExistence type="predicted"/>
<dbReference type="EMBL" id="LR862137">
    <property type="protein sequence ID" value="CAD1844117.1"/>
    <property type="molecule type" value="Genomic_DNA"/>
</dbReference>
<name>A0A6V7QMH0_ANACO</name>
<accession>A0A6V7QMH0</accession>
<gene>
    <name evidence="1" type="ORF">CB5_LOCUS27328</name>
</gene>
<protein>
    <submittedName>
        <fullName evidence="1">Uncharacterized protein</fullName>
    </submittedName>
</protein>
<organism evidence="1">
    <name type="scientific">Ananas comosus var. bracteatus</name>
    <name type="common">red pineapple</name>
    <dbReference type="NCBI Taxonomy" id="296719"/>
    <lineage>
        <taxon>Eukaryota</taxon>
        <taxon>Viridiplantae</taxon>
        <taxon>Streptophyta</taxon>
        <taxon>Embryophyta</taxon>
        <taxon>Tracheophyta</taxon>
        <taxon>Spermatophyta</taxon>
        <taxon>Magnoliopsida</taxon>
        <taxon>Liliopsida</taxon>
        <taxon>Poales</taxon>
        <taxon>Bromeliaceae</taxon>
        <taxon>Bromelioideae</taxon>
        <taxon>Ananas</taxon>
    </lineage>
</organism>
<evidence type="ECO:0000313" key="1">
    <source>
        <dbReference type="EMBL" id="CAD1844117.1"/>
    </source>
</evidence>
<sequence>MLGGNCCSHPLLLVPGASWKKHLHSLSFRRLLFYLCNPRGQRIAGNPARFSFVAFFSICGNPAPFFVFSPSSPSLQTLDLKELHLWNPLALVRSRLRRRRGHWKSPI</sequence>